<gene>
    <name evidence="3" type="ORF">CDPV99-050</name>
</gene>
<dbReference type="PANTHER" id="PTHR45710:SF26">
    <property type="entry name" value="RH26557P"/>
    <property type="match status" value="1"/>
</dbReference>
<keyword evidence="1" id="KW-0472">Membrane</keyword>
<keyword evidence="1" id="KW-1133">Transmembrane helix</keyword>
<evidence type="ECO:0000313" key="3">
    <source>
        <dbReference type="EMBL" id="WHV01166.1"/>
    </source>
</evidence>
<dbReference type="PANTHER" id="PTHR45710">
    <property type="entry name" value="C-TYPE LECTIN DOMAIN-CONTAINING PROTEIN 180"/>
    <property type="match status" value="1"/>
</dbReference>
<dbReference type="SUPFAM" id="SSF56436">
    <property type="entry name" value="C-type lectin-like"/>
    <property type="match status" value="1"/>
</dbReference>
<dbReference type="SMART" id="SM00034">
    <property type="entry name" value="CLECT"/>
    <property type="match status" value="1"/>
</dbReference>
<dbReference type="EMBL" id="OQ865376">
    <property type="protein sequence ID" value="WHV01166.1"/>
    <property type="molecule type" value="Genomic_DNA"/>
</dbReference>
<evidence type="ECO:0000256" key="1">
    <source>
        <dbReference type="SAM" id="Phobius"/>
    </source>
</evidence>
<protein>
    <submittedName>
        <fullName evidence="3">C type lectin domain protein</fullName>
    </submittedName>
</protein>
<accession>A0AAT9UP89</accession>
<evidence type="ECO:0000259" key="2">
    <source>
        <dbReference type="PROSITE" id="PS50041"/>
    </source>
</evidence>
<dbReference type="Gene3D" id="3.10.100.10">
    <property type="entry name" value="Mannose-Binding Protein A, subunit A"/>
    <property type="match status" value="1"/>
</dbReference>
<organism evidence="3">
    <name type="scientific">Condorpox virus</name>
    <dbReference type="NCBI Taxonomy" id="3049970"/>
    <lineage>
        <taxon>Viruses</taxon>
        <taxon>Varidnaviria</taxon>
        <taxon>Bamfordvirae</taxon>
        <taxon>Nucleocytoviricota</taxon>
        <taxon>Pokkesviricetes</taxon>
        <taxon>Chitovirales</taxon>
        <taxon>Poxviridae</taxon>
        <taxon>Chordopoxvirinae</taxon>
        <taxon>Avipoxvirus</taxon>
    </lineage>
</organism>
<keyword evidence="1" id="KW-0812">Transmembrane</keyword>
<feature type="domain" description="C-type lectin" evidence="2">
    <location>
        <begin position="56"/>
        <end position="163"/>
    </location>
</feature>
<feature type="transmembrane region" description="Helical" evidence="1">
    <location>
        <begin position="16"/>
        <end position="38"/>
    </location>
</feature>
<dbReference type="InterPro" id="IPR016187">
    <property type="entry name" value="CTDL_fold"/>
</dbReference>
<dbReference type="InterPro" id="IPR001304">
    <property type="entry name" value="C-type_lectin-like"/>
</dbReference>
<dbReference type="PROSITE" id="PS50041">
    <property type="entry name" value="C_TYPE_LECTIN_2"/>
    <property type="match status" value="1"/>
</dbReference>
<sequence length="172" mass="19447">MGKLNDETNCFMEVPVILVVSFSMSMLVIIPVILLNPVYKCNETVRYKCSYGWVRDKNLCYYASKTESSWEQGIVYCNLLGGELAVISEDNVDYLNIVNNIVTKKGYWVGIKRLNGVFKWINGKNVTNILPDGKINRTHNCGYFNGSNISVANCKSRKNHICVKYLEVAALT</sequence>
<name>A0AAT9UP89_9POXV</name>
<dbReference type="InterPro" id="IPR016186">
    <property type="entry name" value="C-type_lectin-like/link_sf"/>
</dbReference>
<proteinExistence type="predicted"/>
<reference evidence="3" key="1">
    <citation type="submission" date="2023-04" db="EMBL/GenBank/DDBJ databases">
        <title>Genomic characterization of avipoxvirus isolates from Andean condor (Vultur gryphus).</title>
        <authorList>
            <person name="Butt S.L."/>
            <person name="Do Nascimento G.M."/>
            <person name="Tripathy D.N."/>
            <person name="Diel D.G."/>
        </authorList>
    </citation>
    <scope>NUCLEOTIDE SEQUENCE</scope>
    <source>
        <strain evidence="3">CDPV99</strain>
    </source>
</reference>
<dbReference type="Pfam" id="PF00059">
    <property type="entry name" value="Lectin_C"/>
    <property type="match status" value="1"/>
</dbReference>
<dbReference type="InterPro" id="IPR050828">
    <property type="entry name" value="C-type_lectin/matrix_domain"/>
</dbReference>